<evidence type="ECO:0000256" key="1">
    <source>
        <dbReference type="SAM" id="Phobius"/>
    </source>
</evidence>
<dbReference type="PIRSF" id="PIRSF018266">
    <property type="entry name" value="FecR"/>
    <property type="match status" value="1"/>
</dbReference>
<reference evidence="4" key="2">
    <citation type="journal article" date="2023" name="Plant Pathol.">
        <title>Dismantling and reorganizing Pseudomonas marginalis sensu#lato.</title>
        <authorList>
            <person name="Sawada H."/>
            <person name="Fujikawa T."/>
            <person name="Satou M."/>
        </authorList>
    </citation>
    <scope>NUCLEOTIDE SEQUENCE</scope>
    <source>
        <strain evidence="4">MAFF 301350</strain>
    </source>
</reference>
<dbReference type="InterPro" id="IPR006860">
    <property type="entry name" value="FecR"/>
</dbReference>
<dbReference type="GO" id="GO:0016989">
    <property type="term" value="F:sigma factor antagonist activity"/>
    <property type="evidence" value="ECO:0007669"/>
    <property type="project" value="TreeGrafter"/>
</dbReference>
<keyword evidence="1" id="KW-0812">Transmembrane</keyword>
<proteinExistence type="predicted"/>
<evidence type="ECO:0000313" key="5">
    <source>
        <dbReference type="Proteomes" id="UP001106592"/>
    </source>
</evidence>
<keyword evidence="1" id="KW-1133">Transmembrane helix</keyword>
<feature type="domain" description="FecR protein" evidence="2">
    <location>
        <begin position="107"/>
        <end position="197"/>
    </location>
</feature>
<dbReference type="Pfam" id="PF16220">
    <property type="entry name" value="DUF4880"/>
    <property type="match status" value="1"/>
</dbReference>
<evidence type="ECO:0000259" key="3">
    <source>
        <dbReference type="Pfam" id="PF16220"/>
    </source>
</evidence>
<feature type="transmembrane region" description="Helical" evidence="1">
    <location>
        <begin position="78"/>
        <end position="98"/>
    </location>
</feature>
<dbReference type="PANTHER" id="PTHR30273:SF2">
    <property type="entry name" value="PROTEIN FECR"/>
    <property type="match status" value="1"/>
</dbReference>
<keyword evidence="5" id="KW-1185">Reference proteome</keyword>
<keyword evidence="1" id="KW-0472">Membrane</keyword>
<accession>A0A9Q2XM32</accession>
<protein>
    <submittedName>
        <fullName evidence="4">FecR domain-containing protein</fullName>
    </submittedName>
</protein>
<reference evidence="4" key="1">
    <citation type="journal article" date="2022" name="Int. J. Syst. Evol. Microbiol.">
        <title>Pseudomonas aegrilactucae sp. nov. and Pseudomonas morbosilactucae sp. nov., pathogens causing bacterial rot of lettuce in Japan.</title>
        <authorList>
            <person name="Sawada H."/>
            <person name="Fujikawa T."/>
            <person name="Satou M."/>
        </authorList>
    </citation>
    <scope>NUCLEOTIDE SEQUENCE</scope>
    <source>
        <strain evidence="4">MAFF 301350</strain>
    </source>
</reference>
<dbReference type="InterPro" id="IPR032623">
    <property type="entry name" value="FecR_N"/>
</dbReference>
<sequence>MTPDPSPSAEREQQALHWFTRQRADDFTPAEREALGAWRQDAQNAQALAAVEQLWQTLELPARRVRKADQRRVKKARWPVYAAAASLLLGAGLSWLLVPALQTLGSDYATAAGERREVLLADGSRLRLDSASAVDIDLEGATRTVRLRQGRVFADVVHDGRPFVVDVDNARVQVLGTRFSVSRGEQDEVVLLSGSVEVSTASQRQRLSPGQRLTLHGEQLDAPQAVDAERLLAWRDGQLRVRDVPLQQVLEQLAGYQGRRLVLLNGAAGQRRVSASFNLDQADNAFDALISSQKLQADSLLGHWIIVR</sequence>
<dbReference type="RefSeq" id="WP_217976609.1">
    <property type="nucleotide sequence ID" value="NZ_JAHTBI010000055.1"/>
</dbReference>
<gene>
    <name evidence="4" type="ORF">KUO17_16500</name>
</gene>
<feature type="domain" description="FecR N-terminal" evidence="3">
    <location>
        <begin position="13"/>
        <end position="54"/>
    </location>
</feature>
<dbReference type="PANTHER" id="PTHR30273">
    <property type="entry name" value="PERIPLASMIC SIGNAL SENSOR AND SIGMA FACTOR ACTIVATOR FECR-RELATED"/>
    <property type="match status" value="1"/>
</dbReference>
<evidence type="ECO:0000313" key="4">
    <source>
        <dbReference type="EMBL" id="MBV6288611.1"/>
    </source>
</evidence>
<dbReference type="EMBL" id="JAHTBI010000055">
    <property type="protein sequence ID" value="MBV6288611.1"/>
    <property type="molecule type" value="Genomic_DNA"/>
</dbReference>
<evidence type="ECO:0000259" key="2">
    <source>
        <dbReference type="Pfam" id="PF04773"/>
    </source>
</evidence>
<dbReference type="AlphaFoldDB" id="A0A9Q2XM32"/>
<dbReference type="Proteomes" id="UP001106592">
    <property type="component" value="Unassembled WGS sequence"/>
</dbReference>
<dbReference type="InterPro" id="IPR012373">
    <property type="entry name" value="Ferrdict_sens_TM"/>
</dbReference>
<organism evidence="4 5">
    <name type="scientific">Pseudomonas aegrilactucae</name>
    <dbReference type="NCBI Taxonomy" id="2854028"/>
    <lineage>
        <taxon>Bacteria</taxon>
        <taxon>Pseudomonadati</taxon>
        <taxon>Pseudomonadota</taxon>
        <taxon>Gammaproteobacteria</taxon>
        <taxon>Pseudomonadales</taxon>
        <taxon>Pseudomonadaceae</taxon>
        <taxon>Pseudomonas</taxon>
    </lineage>
</organism>
<name>A0A9Q2XM32_9PSED</name>
<dbReference type="Pfam" id="PF04773">
    <property type="entry name" value="FecR"/>
    <property type="match status" value="1"/>
</dbReference>
<comment type="caution">
    <text evidence="4">The sequence shown here is derived from an EMBL/GenBank/DDBJ whole genome shotgun (WGS) entry which is preliminary data.</text>
</comment>